<reference evidence="6 7" key="1">
    <citation type="submission" date="2018-05" db="EMBL/GenBank/DDBJ databases">
        <title>Whole genome sequencing for identification of molecular markers to develop diagnostic detection tools for the regulated plant pathogen Lachnellula willkommii.</title>
        <authorList>
            <person name="Giroux E."/>
            <person name="Bilodeau G."/>
        </authorList>
    </citation>
    <scope>NUCLEOTIDE SEQUENCE [LARGE SCALE GENOMIC DNA]</scope>
    <source>
        <strain evidence="6 7">CBS 625.97</strain>
    </source>
</reference>
<keyword evidence="5" id="KW-0325">Glycoprotein</keyword>
<evidence type="ECO:0000256" key="2">
    <source>
        <dbReference type="ARBA" id="ARBA00022645"/>
    </source>
</evidence>
<evidence type="ECO:0000256" key="3">
    <source>
        <dbReference type="ARBA" id="ARBA00022670"/>
    </source>
</evidence>
<dbReference type="PRINTS" id="PR00724">
    <property type="entry name" value="CRBOXYPTASEC"/>
</dbReference>
<dbReference type="GO" id="GO:0006508">
    <property type="term" value="P:proteolysis"/>
    <property type="evidence" value="ECO:0007669"/>
    <property type="project" value="UniProtKB-KW"/>
</dbReference>
<keyword evidence="7" id="KW-1185">Reference proteome</keyword>
<dbReference type="EMBL" id="QGMG01000784">
    <property type="protein sequence ID" value="TVY51566.1"/>
    <property type="molecule type" value="Genomic_DNA"/>
</dbReference>
<comment type="similarity">
    <text evidence="1">Belongs to the peptidase S10 family.</text>
</comment>
<keyword evidence="4" id="KW-0378">Hydrolase</keyword>
<evidence type="ECO:0000256" key="5">
    <source>
        <dbReference type="ARBA" id="ARBA00023180"/>
    </source>
</evidence>
<name>A0A7D8ULQ2_9HELO</name>
<dbReference type="GO" id="GO:0004185">
    <property type="term" value="F:serine-type carboxypeptidase activity"/>
    <property type="evidence" value="ECO:0007669"/>
    <property type="project" value="InterPro"/>
</dbReference>
<evidence type="ECO:0000313" key="7">
    <source>
        <dbReference type="Proteomes" id="UP000481288"/>
    </source>
</evidence>
<dbReference type="PANTHER" id="PTHR11802">
    <property type="entry name" value="SERINE PROTEASE FAMILY S10 SERINE CARBOXYPEPTIDASE"/>
    <property type="match status" value="1"/>
</dbReference>
<dbReference type="PANTHER" id="PTHR11802:SF479">
    <property type="entry name" value="CARBOXYPEPTIDASE"/>
    <property type="match status" value="1"/>
</dbReference>
<sequence>MPRANILHDPIPSVLCSFENPPLYQRIRHPRRRNFQHSIITEFVVNGTNILEVNFDIGESYAGLLPISEKVDEPRQLYFWYFVSSNSQASDGITIWLNGGPGDSSLEGLLQENGPFLWQFGTFRPVPNPWTWVNLTNVVWVEQPIGTGLTQGEANAITEELEKMWPTSSWGSGRILSTRESFAGVYIPYLANAMLNAGNEIYFNLEATMMTDLLINNNAVMRQIPALSFVENWNRLMYLNNTIMEDIREQANTCGYVSFLEENLTYPPMGLLPTPPTGVEDVVEYYDVWGSILNAALLINPCFNIYQITTTCPLLWDTLGFPGTDQYVPTGARIYFNRSDVKGAINAPQVPWSEASPKTIYNTSTGLSENLNNNQYPGLTILPSVIERSKRTLIGHSGLGYILLQNGSLLTIQNMTWGGKQGFQEPVEDDFYVPYHSAFEVGTLSSAGIVGKTHTERNLTFFSIALSGHMAYRSLEFLLGRISSLSDKTPFASTSDGLVAETPEAFSGW</sequence>
<organism evidence="6 7">
    <name type="scientific">Lachnellula cervina</name>
    <dbReference type="NCBI Taxonomy" id="1316786"/>
    <lineage>
        <taxon>Eukaryota</taxon>
        <taxon>Fungi</taxon>
        <taxon>Dikarya</taxon>
        <taxon>Ascomycota</taxon>
        <taxon>Pezizomycotina</taxon>
        <taxon>Leotiomycetes</taxon>
        <taxon>Helotiales</taxon>
        <taxon>Lachnaceae</taxon>
        <taxon>Lachnellula</taxon>
    </lineage>
</organism>
<gene>
    <name evidence="6" type="ORF">LCER1_G007690</name>
</gene>
<dbReference type="OrthoDB" id="443318at2759"/>
<dbReference type="InterPro" id="IPR029058">
    <property type="entry name" value="AB_hydrolase_fold"/>
</dbReference>
<keyword evidence="2 6" id="KW-0121">Carboxypeptidase</keyword>
<dbReference type="InterPro" id="IPR001563">
    <property type="entry name" value="Peptidase_S10"/>
</dbReference>
<evidence type="ECO:0000256" key="4">
    <source>
        <dbReference type="ARBA" id="ARBA00022801"/>
    </source>
</evidence>
<dbReference type="AlphaFoldDB" id="A0A7D8ULQ2"/>
<proteinExistence type="inferred from homology"/>
<dbReference type="Pfam" id="PF00450">
    <property type="entry name" value="Peptidase_S10"/>
    <property type="match status" value="2"/>
</dbReference>
<protein>
    <submittedName>
        <fullName evidence="6">Putative serine carboxypeptidase</fullName>
    </submittedName>
</protein>
<comment type="caution">
    <text evidence="6">The sequence shown here is derived from an EMBL/GenBank/DDBJ whole genome shotgun (WGS) entry which is preliminary data.</text>
</comment>
<keyword evidence="3" id="KW-0645">Protease</keyword>
<dbReference type="Gene3D" id="3.40.50.1820">
    <property type="entry name" value="alpha/beta hydrolase"/>
    <property type="match status" value="1"/>
</dbReference>
<dbReference type="SUPFAM" id="SSF53474">
    <property type="entry name" value="alpha/beta-Hydrolases"/>
    <property type="match status" value="1"/>
</dbReference>
<evidence type="ECO:0000256" key="1">
    <source>
        <dbReference type="ARBA" id="ARBA00009431"/>
    </source>
</evidence>
<accession>A0A7D8ULQ2</accession>
<evidence type="ECO:0000313" key="6">
    <source>
        <dbReference type="EMBL" id="TVY51566.1"/>
    </source>
</evidence>
<dbReference type="Proteomes" id="UP000481288">
    <property type="component" value="Unassembled WGS sequence"/>
</dbReference>